<dbReference type="AlphaFoldDB" id="A0A5C1Q518"/>
<keyword evidence="1" id="KW-0472">Membrane</keyword>
<protein>
    <submittedName>
        <fullName evidence="2">Chromosome segregation ATPase</fullName>
    </submittedName>
</protein>
<evidence type="ECO:0000313" key="3">
    <source>
        <dbReference type="EMBL" id="QEN01866.1"/>
    </source>
</evidence>
<dbReference type="EMBL" id="CP035708">
    <property type="protein sequence ID" value="QEN01866.1"/>
    <property type="molecule type" value="Genomic_DNA"/>
</dbReference>
<evidence type="ECO:0000313" key="5">
    <source>
        <dbReference type="Proteomes" id="UP001549111"/>
    </source>
</evidence>
<dbReference type="Proteomes" id="UP001549111">
    <property type="component" value="Unassembled WGS sequence"/>
</dbReference>
<reference evidence="2 5" key="2">
    <citation type="submission" date="2024-06" db="EMBL/GenBank/DDBJ databases">
        <title>Genomic Encyclopedia of Type Strains, Phase IV (KMG-IV): sequencing the most valuable type-strain genomes for metagenomic binning, comparative biology and taxonomic classification.</title>
        <authorList>
            <person name="Goeker M."/>
        </authorList>
    </citation>
    <scope>NUCLEOTIDE SEQUENCE [LARGE SCALE GENOMIC DNA]</scope>
    <source>
        <strain evidence="2 5">D-501</strain>
    </source>
</reference>
<evidence type="ECO:0000256" key="1">
    <source>
        <dbReference type="SAM" id="Phobius"/>
    </source>
</evidence>
<dbReference type="RefSeq" id="WP_149504525.1">
    <property type="nucleotide sequence ID" value="NZ_CP035708.1"/>
</dbReference>
<evidence type="ECO:0000313" key="4">
    <source>
        <dbReference type="Proteomes" id="UP000323522"/>
    </source>
</evidence>
<dbReference type="Proteomes" id="UP000323522">
    <property type="component" value="Chromosome"/>
</dbReference>
<keyword evidence="1" id="KW-0812">Transmembrane</keyword>
<dbReference type="KEGG" id="snn:EWH46_14530"/>
<sequence length="209" mass="22850">MNTPLPASADLQTIESCEQELRDLMGRVMDLPLAPLRQHVERIDARLEAVEDMCRRTADEDLPAVQAGISRSFDDALRRVRQSVGSTSEQLGDLVEAGLGRTPAALEQANGALATLNRQSTQSGQDLADCLTLARQMTESCTRIESDLSRHGERLAALEKQQADTLTRVERHLDALGQRQRWIGLLGGTGLLTCLGLLAWLVRSIALPT</sequence>
<keyword evidence="1" id="KW-1133">Transmembrane helix</keyword>
<proteinExistence type="predicted"/>
<organism evidence="3 4">
    <name type="scientific">Sphaerotilus sulfidivorans</name>
    <dbReference type="NCBI Taxonomy" id="639200"/>
    <lineage>
        <taxon>Bacteria</taxon>
        <taxon>Pseudomonadati</taxon>
        <taxon>Pseudomonadota</taxon>
        <taxon>Betaproteobacteria</taxon>
        <taxon>Burkholderiales</taxon>
        <taxon>Sphaerotilaceae</taxon>
        <taxon>Sphaerotilus</taxon>
    </lineage>
</organism>
<name>A0A5C1Q518_9BURK</name>
<gene>
    <name evidence="2" type="ORF">ABIC99_003008</name>
    <name evidence="3" type="ORF">EWH46_14530</name>
</gene>
<accession>A0A5C1Q518</accession>
<evidence type="ECO:0000313" key="2">
    <source>
        <dbReference type="EMBL" id="MET3605182.1"/>
    </source>
</evidence>
<keyword evidence="5" id="KW-1185">Reference proteome</keyword>
<dbReference type="EMBL" id="JBEPLS010000013">
    <property type="protein sequence ID" value="MET3605182.1"/>
    <property type="molecule type" value="Genomic_DNA"/>
</dbReference>
<reference evidence="3 4" key="1">
    <citation type="submission" date="2019-02" db="EMBL/GenBank/DDBJ databases">
        <title>Complete Genome Sequence and Methylome Analysis of Sphaerotilus natans subsp. sulfidivorans D-507.</title>
        <authorList>
            <person name="Fomenkov A."/>
            <person name="Gridneva E."/>
            <person name="Smolyakov D."/>
            <person name="Dubinina G."/>
            <person name="Vincze T."/>
            <person name="Grabovich M."/>
            <person name="Roberts R.J."/>
        </authorList>
    </citation>
    <scope>NUCLEOTIDE SEQUENCE [LARGE SCALE GENOMIC DNA]</scope>
    <source>
        <strain evidence="3 4">D-507</strain>
    </source>
</reference>
<feature type="transmembrane region" description="Helical" evidence="1">
    <location>
        <begin position="182"/>
        <end position="202"/>
    </location>
</feature>